<keyword evidence="2" id="KW-0507">mRNA processing</keyword>
<organism evidence="8 9">
    <name type="scientific">Coemansia asiatica</name>
    <dbReference type="NCBI Taxonomy" id="1052880"/>
    <lineage>
        <taxon>Eukaryota</taxon>
        <taxon>Fungi</taxon>
        <taxon>Fungi incertae sedis</taxon>
        <taxon>Zoopagomycota</taxon>
        <taxon>Kickxellomycotina</taxon>
        <taxon>Kickxellomycetes</taxon>
        <taxon>Kickxellales</taxon>
        <taxon>Kickxellaceae</taxon>
        <taxon>Coemansia</taxon>
    </lineage>
</organism>
<dbReference type="PANTHER" id="PTHR11246">
    <property type="entry name" value="PRE-MRNA SPLICING FACTOR"/>
    <property type="match status" value="1"/>
</dbReference>
<keyword evidence="4" id="KW-0508">mRNA splicing</keyword>
<keyword evidence="9" id="KW-1185">Reference proteome</keyword>
<evidence type="ECO:0000256" key="5">
    <source>
        <dbReference type="ARBA" id="ARBA00023242"/>
    </source>
</evidence>
<keyword evidence="3" id="KW-0677">Repeat</keyword>
<reference evidence="8" key="1">
    <citation type="submission" date="2022-07" db="EMBL/GenBank/DDBJ databases">
        <title>Phylogenomic reconstructions and comparative analyses of Kickxellomycotina fungi.</title>
        <authorList>
            <person name="Reynolds N.K."/>
            <person name="Stajich J.E."/>
            <person name="Barry K."/>
            <person name="Grigoriev I.V."/>
            <person name="Crous P."/>
            <person name="Smith M.E."/>
        </authorList>
    </citation>
    <scope>NUCLEOTIDE SEQUENCE</scope>
    <source>
        <strain evidence="8">NBRC 105413</strain>
    </source>
</reference>
<comment type="subcellular location">
    <subcellularLocation>
        <location evidence="1">Nucleus</location>
    </subcellularLocation>
</comment>
<dbReference type="FunFam" id="1.25.40.10:FF:000058">
    <property type="entry name" value="Pre-mRNA processing factor 6"/>
    <property type="match status" value="1"/>
</dbReference>
<dbReference type="GO" id="GO:0071013">
    <property type="term" value="C:catalytic step 2 spliceosome"/>
    <property type="evidence" value="ECO:0007669"/>
    <property type="project" value="TreeGrafter"/>
</dbReference>
<evidence type="ECO:0000313" key="9">
    <source>
        <dbReference type="Proteomes" id="UP001145021"/>
    </source>
</evidence>
<comment type="caution">
    <text evidence="8">The sequence shown here is derived from an EMBL/GenBank/DDBJ whole genome shotgun (WGS) entry which is preliminary data.</text>
</comment>
<dbReference type="PANTHER" id="PTHR11246:SF1">
    <property type="entry name" value="PRE-MRNA-PROCESSING FACTOR 6"/>
    <property type="match status" value="1"/>
</dbReference>
<dbReference type="InterPro" id="IPR019734">
    <property type="entry name" value="TPR_rpt"/>
</dbReference>
<feature type="compositionally biased region" description="Basic and acidic residues" evidence="6">
    <location>
        <begin position="84"/>
        <end position="97"/>
    </location>
</feature>
<dbReference type="InterPro" id="IPR045075">
    <property type="entry name" value="Syf1-like"/>
</dbReference>
<feature type="domain" description="PRP1 splicing factor N-terminal" evidence="7">
    <location>
        <begin position="13"/>
        <end position="141"/>
    </location>
</feature>
<dbReference type="SMART" id="SM00386">
    <property type="entry name" value="HAT"/>
    <property type="match status" value="13"/>
</dbReference>
<dbReference type="GO" id="GO:0046540">
    <property type="term" value="C:U4/U6 x U5 tri-snRNP complex"/>
    <property type="evidence" value="ECO:0007669"/>
    <property type="project" value="TreeGrafter"/>
</dbReference>
<dbReference type="Proteomes" id="UP001145021">
    <property type="component" value="Unassembled WGS sequence"/>
</dbReference>
<dbReference type="AlphaFoldDB" id="A0A9W8CNE9"/>
<evidence type="ECO:0000259" key="7">
    <source>
        <dbReference type="Pfam" id="PF06424"/>
    </source>
</evidence>
<evidence type="ECO:0000256" key="6">
    <source>
        <dbReference type="SAM" id="MobiDB-lite"/>
    </source>
</evidence>
<proteinExistence type="predicted"/>
<dbReference type="EMBL" id="JANBOH010000001">
    <property type="protein sequence ID" value="KAJ1648690.1"/>
    <property type="molecule type" value="Genomic_DNA"/>
</dbReference>
<protein>
    <submittedName>
        <fullName evidence="8">U4/U6 x U5 tri-snRNP complex subunit Prp1</fullName>
    </submittedName>
</protein>
<gene>
    <name evidence="8" type="primary">prp1</name>
    <name evidence="8" type="ORF">LPJ64_000009</name>
</gene>
<feature type="region of interest" description="Disordered" evidence="6">
    <location>
        <begin position="1"/>
        <end position="108"/>
    </location>
</feature>
<evidence type="ECO:0000256" key="1">
    <source>
        <dbReference type="ARBA" id="ARBA00004123"/>
    </source>
</evidence>
<dbReference type="InterPro" id="IPR010491">
    <property type="entry name" value="PRP1_N"/>
</dbReference>
<keyword evidence="5" id="KW-0539">Nucleus</keyword>
<feature type="compositionally biased region" description="Basic and acidic residues" evidence="6">
    <location>
        <begin position="59"/>
        <end position="69"/>
    </location>
</feature>
<dbReference type="Pfam" id="PF13428">
    <property type="entry name" value="TPR_14"/>
    <property type="match status" value="1"/>
</dbReference>
<dbReference type="SUPFAM" id="SSF48452">
    <property type="entry name" value="TPR-like"/>
    <property type="match status" value="3"/>
</dbReference>
<evidence type="ECO:0000313" key="8">
    <source>
        <dbReference type="EMBL" id="KAJ1648690.1"/>
    </source>
</evidence>
<dbReference type="Gene3D" id="1.25.40.10">
    <property type="entry name" value="Tetratricopeptide repeat domain"/>
    <property type="match status" value="4"/>
</dbReference>
<accession>A0A9W8CNE9</accession>
<evidence type="ECO:0000256" key="4">
    <source>
        <dbReference type="ARBA" id="ARBA00023187"/>
    </source>
</evidence>
<dbReference type="SMART" id="SM00028">
    <property type="entry name" value="TPR"/>
    <property type="match status" value="5"/>
</dbReference>
<sequence length="930" mass="103149">MYPVTKDFLGKPAPPGYVAGLGRGATGFTTRSDIGPAREPTTNDKGRSNNKPTEETDDGERFADADDKGLFSNMPYEADDEEADRIWESIDKQMEQRRKPKETPSNSVDAPLISEQLRGLKRQLGEVTEDQWNSIPDVTQVAETAARAKRRRNNQVNRRGERFSQVSDASLMATLGQQQQAMGDTVVVVEEEEEEEGVTDFSAISQARNDVLRMSLDRERQGAGEKVDPQGYLTSLSSLGTVRAAEIGDISRARELLKSVTQSNPKHAPGWIALARVEEMAKKMGKAREVIAEACERCPRNEDIWLEAARLHGSREARSILASAARNLPKSVRIWMAAAELETGGARKRILRRALEHIPLSVALWKEAVSLEDDPNDARILLSHAVELVPLSVDLWLALAKLETRENAQKVLNRARRAIPDNADIWVAAARLEEQHGQSDRVRKILAKAVSSLQQIGSMGRDKWLKQAVLADTSGYPETSKAIVRASSTVGFDSEDSDNDRAAAWIADAERIVSESIVCARELYACALDLLPGREDIWQSAADFETEHGREDSTVLAELLARAVSHCPNAEVLWLMAAKHAWVTMGEVDRARDILEAAFAANPASEAIILAAVKLEDQNSQQARALALLQRARDMEFALDDDEKRRARGTPRIWMKSAGLLRQMGDDTQALAIATEALAKFPRFWKLWLVKAQVQMHMRDIAAARQTFSLGLKHCRDSVPLWLGAAMLEQANGSLTRARAILERARVYVPKNAVLWLASVRLEAQDSSRGTLDVARNMLARALQECPKAGVLWAESILLADRPQRKARSVDALKNAEANDPHVIVMVARLFWSESKVDKARTWFERACNADPNYGDAWAWRLAFEVNASKSLSGGSDQQRIVAVEDACDKADPHHGELWPMIAKDPANARLSVRDILYKVVDALGKTRQL</sequence>
<dbReference type="InterPro" id="IPR011990">
    <property type="entry name" value="TPR-like_helical_dom_sf"/>
</dbReference>
<evidence type="ECO:0000256" key="2">
    <source>
        <dbReference type="ARBA" id="ARBA00022664"/>
    </source>
</evidence>
<dbReference type="Pfam" id="PF06424">
    <property type="entry name" value="PRP1_N"/>
    <property type="match status" value="1"/>
</dbReference>
<evidence type="ECO:0000256" key="3">
    <source>
        <dbReference type="ARBA" id="ARBA00022737"/>
    </source>
</evidence>
<name>A0A9W8CNE9_9FUNG</name>
<dbReference type="InterPro" id="IPR003107">
    <property type="entry name" value="HAT"/>
</dbReference>
<dbReference type="GO" id="GO:0000244">
    <property type="term" value="P:spliceosomal tri-snRNP complex assembly"/>
    <property type="evidence" value="ECO:0007669"/>
    <property type="project" value="TreeGrafter"/>
</dbReference>